<evidence type="ECO:0000259" key="2">
    <source>
        <dbReference type="Pfam" id="PF12690"/>
    </source>
</evidence>
<dbReference type="PATRIC" id="fig|1227481.4.peg.2764"/>
<feature type="compositionally biased region" description="Acidic residues" evidence="1">
    <location>
        <begin position="57"/>
        <end position="70"/>
    </location>
</feature>
<proteinExistence type="predicted"/>
<dbReference type="AlphaFoldDB" id="M0F1P9"/>
<keyword evidence="4" id="KW-1185">Reference proteome</keyword>
<evidence type="ECO:0000256" key="1">
    <source>
        <dbReference type="SAM" id="MobiDB-lite"/>
    </source>
</evidence>
<dbReference type="Pfam" id="PF12690">
    <property type="entry name" value="BsuPI"/>
    <property type="match status" value="2"/>
</dbReference>
<evidence type="ECO:0000313" key="3">
    <source>
        <dbReference type="EMBL" id="ELZ52544.1"/>
    </source>
</evidence>
<evidence type="ECO:0000313" key="4">
    <source>
        <dbReference type="Proteomes" id="UP000011689"/>
    </source>
</evidence>
<name>M0F1P9_9EURY</name>
<organism evidence="3 4">
    <name type="scientific">Halorubrum hochstenium ATCC 700873</name>
    <dbReference type="NCBI Taxonomy" id="1227481"/>
    <lineage>
        <taxon>Archaea</taxon>
        <taxon>Methanobacteriati</taxon>
        <taxon>Methanobacteriota</taxon>
        <taxon>Stenosarchaea group</taxon>
        <taxon>Halobacteria</taxon>
        <taxon>Halobacteriales</taxon>
        <taxon>Haloferacaceae</taxon>
        <taxon>Halorubrum</taxon>
    </lineage>
</organism>
<gene>
    <name evidence="3" type="ORF">C467_14039</name>
</gene>
<accession>M0F1P9</accession>
<feature type="region of interest" description="Disordered" evidence="1">
    <location>
        <begin position="31"/>
        <end position="85"/>
    </location>
</feature>
<dbReference type="Gene3D" id="2.60.40.2360">
    <property type="entry name" value="Intracellular proteinase inhibitor BsuPI"/>
    <property type="match status" value="1"/>
</dbReference>
<protein>
    <recommendedName>
        <fullName evidence="2">Intracellular proteinase inhibitor BsuPI domain-containing protein</fullName>
    </recommendedName>
</protein>
<dbReference type="InterPro" id="IPR038144">
    <property type="entry name" value="IPI"/>
</dbReference>
<feature type="domain" description="Intracellular proteinase inhibitor BsuPI" evidence="2">
    <location>
        <begin position="86"/>
        <end position="130"/>
    </location>
</feature>
<dbReference type="InterPro" id="IPR020481">
    <property type="entry name" value="Intracell_prot_inh_BsuPI"/>
</dbReference>
<sequence>MSGRDADATMLDAALAATETDGGVALALRIENDGSEPVTLDFRTGQRAEFTAYPAAEEADDETGDADGPDDGGPPDGDAADGDVTDSVWRYGASRMFTQALGSETLAPGESVTYEGTWRDPPAGTYRIVGDAAATDRDARTDAVVTMER</sequence>
<comment type="caution">
    <text evidence="3">The sequence shown here is derived from an EMBL/GenBank/DDBJ whole genome shotgun (WGS) entry which is preliminary data.</text>
</comment>
<feature type="domain" description="Intracellular proteinase inhibitor BsuPI" evidence="2">
    <location>
        <begin position="13"/>
        <end position="51"/>
    </location>
</feature>
<dbReference type="Proteomes" id="UP000011689">
    <property type="component" value="Unassembled WGS sequence"/>
</dbReference>
<dbReference type="STRING" id="1227481.C467_14039"/>
<reference evidence="3 4" key="1">
    <citation type="journal article" date="2014" name="PLoS Genet.">
        <title>Phylogenetically driven sequencing of extremely halophilic archaea reveals strategies for static and dynamic osmo-response.</title>
        <authorList>
            <person name="Becker E.A."/>
            <person name="Seitzer P.M."/>
            <person name="Tritt A."/>
            <person name="Larsen D."/>
            <person name="Krusor M."/>
            <person name="Yao A.I."/>
            <person name="Wu D."/>
            <person name="Madern D."/>
            <person name="Eisen J.A."/>
            <person name="Darling A.E."/>
            <person name="Facciotti M.T."/>
        </authorList>
    </citation>
    <scope>NUCLEOTIDE SEQUENCE [LARGE SCALE GENOMIC DNA]</scope>
    <source>
        <strain evidence="3 4">ATCC 700873</strain>
    </source>
</reference>
<dbReference type="EMBL" id="AOJO01000064">
    <property type="protein sequence ID" value="ELZ52544.1"/>
    <property type="molecule type" value="Genomic_DNA"/>
</dbReference>